<keyword evidence="2" id="KW-1133">Transmembrane helix</keyword>
<evidence type="ECO:0000313" key="3">
    <source>
        <dbReference type="EMBL" id="MFD1323909.1"/>
    </source>
</evidence>
<keyword evidence="2" id="KW-0812">Transmembrane</keyword>
<evidence type="ECO:0000256" key="2">
    <source>
        <dbReference type="SAM" id="Phobius"/>
    </source>
</evidence>
<protein>
    <submittedName>
        <fullName evidence="3">Uncharacterized protein</fullName>
    </submittedName>
</protein>
<sequence length="74" mass="7639">MVGEAGTGATREILMVFGLALAGIFLALIAVFAPWYGESVSPERPVVVEMHAPDRPPVPASPPARAGATLPGTR</sequence>
<proteinExistence type="predicted"/>
<evidence type="ECO:0000256" key="1">
    <source>
        <dbReference type="SAM" id="MobiDB-lite"/>
    </source>
</evidence>
<dbReference type="Proteomes" id="UP001597260">
    <property type="component" value="Unassembled WGS sequence"/>
</dbReference>
<keyword evidence="4" id="KW-1185">Reference proteome</keyword>
<reference evidence="4" key="1">
    <citation type="journal article" date="2019" name="Int. J. Syst. Evol. Microbiol.">
        <title>The Global Catalogue of Microorganisms (GCM) 10K type strain sequencing project: providing services to taxonomists for standard genome sequencing and annotation.</title>
        <authorList>
            <consortium name="The Broad Institute Genomics Platform"/>
            <consortium name="The Broad Institute Genome Sequencing Center for Infectious Disease"/>
            <person name="Wu L."/>
            <person name="Ma J."/>
        </authorList>
    </citation>
    <scope>NUCLEOTIDE SEQUENCE [LARGE SCALE GENOMIC DNA]</scope>
    <source>
        <strain evidence="4">JCM 31037</strain>
    </source>
</reference>
<gene>
    <name evidence="3" type="ORF">ACFQ4H_22730</name>
</gene>
<comment type="caution">
    <text evidence="3">The sequence shown here is derived from an EMBL/GenBank/DDBJ whole genome shotgun (WGS) entry which is preliminary data.</text>
</comment>
<name>A0ABW3YKR5_9ACTN</name>
<feature type="region of interest" description="Disordered" evidence="1">
    <location>
        <begin position="51"/>
        <end position="74"/>
    </location>
</feature>
<feature type="transmembrane region" description="Helical" evidence="2">
    <location>
        <begin position="12"/>
        <end position="36"/>
    </location>
</feature>
<accession>A0ABW3YKR5</accession>
<dbReference type="EMBL" id="JBHTMP010000039">
    <property type="protein sequence ID" value="MFD1323909.1"/>
    <property type="molecule type" value="Genomic_DNA"/>
</dbReference>
<keyword evidence="2" id="KW-0472">Membrane</keyword>
<dbReference type="RefSeq" id="WP_377573667.1">
    <property type="nucleotide sequence ID" value="NZ_JBHTMP010000039.1"/>
</dbReference>
<organism evidence="3 4">
    <name type="scientific">Micromonospora sonneratiae</name>
    <dbReference type="NCBI Taxonomy" id="1184706"/>
    <lineage>
        <taxon>Bacteria</taxon>
        <taxon>Bacillati</taxon>
        <taxon>Actinomycetota</taxon>
        <taxon>Actinomycetes</taxon>
        <taxon>Micromonosporales</taxon>
        <taxon>Micromonosporaceae</taxon>
        <taxon>Micromonospora</taxon>
    </lineage>
</organism>
<evidence type="ECO:0000313" key="4">
    <source>
        <dbReference type="Proteomes" id="UP001597260"/>
    </source>
</evidence>